<feature type="compositionally biased region" description="Acidic residues" evidence="4">
    <location>
        <begin position="313"/>
        <end position="328"/>
    </location>
</feature>
<feature type="compositionally biased region" description="Polar residues" evidence="4">
    <location>
        <begin position="430"/>
        <end position="439"/>
    </location>
</feature>
<evidence type="ECO:0000313" key="7">
    <source>
        <dbReference type="Proteomes" id="UP001287356"/>
    </source>
</evidence>
<dbReference type="PANTHER" id="PTHR44267:SF1">
    <property type="entry name" value="WD REPEAT-CONTAINING PROTEIN 43"/>
    <property type="match status" value="1"/>
</dbReference>
<protein>
    <submittedName>
        <fullName evidence="6">Dip2/Utp12 family-domain-containing protein</fullName>
    </submittedName>
</protein>
<dbReference type="GO" id="GO:0005730">
    <property type="term" value="C:nucleolus"/>
    <property type="evidence" value="ECO:0007669"/>
    <property type="project" value="TreeGrafter"/>
</dbReference>
<comment type="caution">
    <text evidence="6">The sequence shown here is derived from an EMBL/GenBank/DDBJ whole genome shotgun (WGS) entry which is preliminary data.</text>
</comment>
<feature type="region of interest" description="Disordered" evidence="4">
    <location>
        <begin position="365"/>
        <end position="439"/>
    </location>
</feature>
<comment type="subcellular location">
    <subcellularLocation>
        <location evidence="1">Nucleus</location>
    </subcellularLocation>
</comment>
<feature type="compositionally biased region" description="Low complexity" evidence="4">
    <location>
        <begin position="52"/>
        <end position="65"/>
    </location>
</feature>
<feature type="region of interest" description="Disordered" evidence="4">
    <location>
        <begin position="309"/>
        <end position="329"/>
    </location>
</feature>
<dbReference type="InterPro" id="IPR052414">
    <property type="entry name" value="U3_snoRNA-assoc_WDR"/>
</dbReference>
<sequence>MSSRRKPPTTLARPVVKPSAKTPVKTRIDETRTAVSIGLSPKPLSQPKADAIEISSDSSSHASGSDNEEDEADAAPTTDRTRPPKEARQKAAAKLKPEDGDSEMTSPKAAGEGGGNDGEEDDDAAEPTFGDLVRGGSSTIDVPAALAAQQLQDSLSKAGGRQKQLTRTIAGGPLLNSTSLGTVLNQALRTDDADLLESCLQTNDAKIIQNTINRMDSALAGVLLSKLAGHMHRRPGRAFGLMKWMQWTLVAHGGTLVTQPDLVNRLGELSRVLEERSRGLSSLLALKGKLDMLDAQMRFRKLVKTIGSRGGDDELAESDDESDDDADEPGVVYVEGQDEAGGGKALANGTAAAVARGAALLLDDEDDDFPVVGNGVAGDSDDESEEEEDEDEEELAAGESIDEDEIDHDDVESAEEDESDGDGPPAKVQKVSSKFTKRM</sequence>
<accession>A0AAE0K711</accession>
<evidence type="ECO:0000256" key="2">
    <source>
        <dbReference type="ARBA" id="ARBA00023242"/>
    </source>
</evidence>
<reference evidence="6" key="1">
    <citation type="journal article" date="2023" name="Mol. Phylogenet. Evol.">
        <title>Genome-scale phylogeny and comparative genomics of the fungal order Sordariales.</title>
        <authorList>
            <person name="Hensen N."/>
            <person name="Bonometti L."/>
            <person name="Westerberg I."/>
            <person name="Brannstrom I.O."/>
            <person name="Guillou S."/>
            <person name="Cros-Aarteil S."/>
            <person name="Calhoun S."/>
            <person name="Haridas S."/>
            <person name="Kuo A."/>
            <person name="Mondo S."/>
            <person name="Pangilinan J."/>
            <person name="Riley R."/>
            <person name="LaButti K."/>
            <person name="Andreopoulos B."/>
            <person name="Lipzen A."/>
            <person name="Chen C."/>
            <person name="Yan M."/>
            <person name="Daum C."/>
            <person name="Ng V."/>
            <person name="Clum A."/>
            <person name="Steindorff A."/>
            <person name="Ohm R.A."/>
            <person name="Martin F."/>
            <person name="Silar P."/>
            <person name="Natvig D.O."/>
            <person name="Lalanne C."/>
            <person name="Gautier V."/>
            <person name="Ament-Velasquez S.L."/>
            <person name="Kruys A."/>
            <person name="Hutchinson M.I."/>
            <person name="Powell A.J."/>
            <person name="Barry K."/>
            <person name="Miller A.N."/>
            <person name="Grigoriev I.V."/>
            <person name="Debuchy R."/>
            <person name="Gladieux P."/>
            <person name="Hiltunen Thoren M."/>
            <person name="Johannesson H."/>
        </authorList>
    </citation>
    <scope>NUCLEOTIDE SEQUENCE</scope>
    <source>
        <strain evidence="6">CBS 958.72</strain>
    </source>
</reference>
<evidence type="ECO:0000256" key="3">
    <source>
        <dbReference type="ARBA" id="ARBA00038335"/>
    </source>
</evidence>
<organism evidence="6 7">
    <name type="scientific">Lasiosphaeria ovina</name>
    <dbReference type="NCBI Taxonomy" id="92902"/>
    <lineage>
        <taxon>Eukaryota</taxon>
        <taxon>Fungi</taxon>
        <taxon>Dikarya</taxon>
        <taxon>Ascomycota</taxon>
        <taxon>Pezizomycotina</taxon>
        <taxon>Sordariomycetes</taxon>
        <taxon>Sordariomycetidae</taxon>
        <taxon>Sordariales</taxon>
        <taxon>Lasiosphaeriaceae</taxon>
        <taxon>Lasiosphaeria</taxon>
    </lineage>
</organism>
<dbReference type="Pfam" id="PF04003">
    <property type="entry name" value="Utp12"/>
    <property type="match status" value="1"/>
</dbReference>
<feature type="domain" description="Small-subunit processome Utp12" evidence="5">
    <location>
        <begin position="192"/>
        <end position="294"/>
    </location>
</feature>
<dbReference type="PANTHER" id="PTHR44267">
    <property type="entry name" value="WD REPEAT-CONTAINING PROTEIN 43"/>
    <property type="match status" value="1"/>
</dbReference>
<keyword evidence="2" id="KW-0539">Nucleus</keyword>
<dbReference type="AlphaFoldDB" id="A0AAE0K711"/>
<comment type="similarity">
    <text evidence="3">Belongs to the UTP5 family.</text>
</comment>
<evidence type="ECO:0000259" key="5">
    <source>
        <dbReference type="Pfam" id="PF04003"/>
    </source>
</evidence>
<dbReference type="EMBL" id="JAULSN010000005">
    <property type="protein sequence ID" value="KAK3370762.1"/>
    <property type="molecule type" value="Genomic_DNA"/>
</dbReference>
<evidence type="ECO:0000256" key="4">
    <source>
        <dbReference type="SAM" id="MobiDB-lite"/>
    </source>
</evidence>
<feature type="compositionally biased region" description="Basic and acidic residues" evidence="4">
    <location>
        <begin position="79"/>
        <end position="99"/>
    </location>
</feature>
<evidence type="ECO:0000256" key="1">
    <source>
        <dbReference type="ARBA" id="ARBA00004123"/>
    </source>
</evidence>
<gene>
    <name evidence="6" type="ORF">B0T24DRAFT_626915</name>
</gene>
<reference evidence="6" key="2">
    <citation type="submission" date="2023-06" db="EMBL/GenBank/DDBJ databases">
        <authorList>
            <consortium name="Lawrence Berkeley National Laboratory"/>
            <person name="Haridas S."/>
            <person name="Hensen N."/>
            <person name="Bonometti L."/>
            <person name="Westerberg I."/>
            <person name="Brannstrom I.O."/>
            <person name="Guillou S."/>
            <person name="Cros-Aarteil S."/>
            <person name="Calhoun S."/>
            <person name="Kuo A."/>
            <person name="Mondo S."/>
            <person name="Pangilinan J."/>
            <person name="Riley R."/>
            <person name="Labutti K."/>
            <person name="Andreopoulos B."/>
            <person name="Lipzen A."/>
            <person name="Chen C."/>
            <person name="Yanf M."/>
            <person name="Daum C."/>
            <person name="Ng V."/>
            <person name="Clum A."/>
            <person name="Steindorff A."/>
            <person name="Ohm R."/>
            <person name="Martin F."/>
            <person name="Silar P."/>
            <person name="Natvig D."/>
            <person name="Lalanne C."/>
            <person name="Gautier V."/>
            <person name="Ament-Velasquez S.L."/>
            <person name="Kruys A."/>
            <person name="Hutchinson M.I."/>
            <person name="Powell A.J."/>
            <person name="Barry K."/>
            <person name="Miller A.N."/>
            <person name="Grigoriev I.V."/>
            <person name="Debuchy R."/>
            <person name="Gladieux P."/>
            <person name="Thoren M.H."/>
            <person name="Johannesson H."/>
        </authorList>
    </citation>
    <scope>NUCLEOTIDE SEQUENCE</scope>
    <source>
        <strain evidence="6">CBS 958.72</strain>
    </source>
</reference>
<dbReference type="GO" id="GO:0000462">
    <property type="term" value="P:maturation of SSU-rRNA from tricistronic rRNA transcript (SSU-rRNA, 5.8S rRNA, LSU-rRNA)"/>
    <property type="evidence" value="ECO:0007669"/>
    <property type="project" value="TreeGrafter"/>
</dbReference>
<proteinExistence type="inferred from homology"/>
<keyword evidence="7" id="KW-1185">Reference proteome</keyword>
<dbReference type="Proteomes" id="UP001287356">
    <property type="component" value="Unassembled WGS sequence"/>
</dbReference>
<feature type="compositionally biased region" description="Acidic residues" evidence="4">
    <location>
        <begin position="379"/>
        <end position="421"/>
    </location>
</feature>
<feature type="region of interest" description="Disordered" evidence="4">
    <location>
        <begin position="1"/>
        <end position="136"/>
    </location>
</feature>
<evidence type="ECO:0000313" key="6">
    <source>
        <dbReference type="EMBL" id="KAK3370762.1"/>
    </source>
</evidence>
<name>A0AAE0K711_9PEZI</name>
<dbReference type="InterPro" id="IPR007148">
    <property type="entry name" value="SSU_processome_Utp12"/>
</dbReference>